<dbReference type="InParanoid" id="A0A0V0QKA5"/>
<dbReference type="EMBL" id="LDAU01000154">
    <property type="protein sequence ID" value="KRX02610.1"/>
    <property type="molecule type" value="Genomic_DNA"/>
</dbReference>
<name>A0A0V0QKA5_PSEPJ</name>
<gene>
    <name evidence="2" type="ORF">PPERSA_11950</name>
</gene>
<dbReference type="Proteomes" id="UP000054937">
    <property type="component" value="Unassembled WGS sequence"/>
</dbReference>
<evidence type="ECO:0000313" key="3">
    <source>
        <dbReference type="Proteomes" id="UP000054937"/>
    </source>
</evidence>
<feature type="compositionally biased region" description="Polar residues" evidence="1">
    <location>
        <begin position="1"/>
        <end position="22"/>
    </location>
</feature>
<accession>A0A0V0QKA5</accession>
<dbReference type="AlphaFoldDB" id="A0A0V0QKA5"/>
<comment type="caution">
    <text evidence="2">The sequence shown here is derived from an EMBL/GenBank/DDBJ whole genome shotgun (WGS) entry which is preliminary data.</text>
</comment>
<proteinExistence type="predicted"/>
<evidence type="ECO:0000313" key="2">
    <source>
        <dbReference type="EMBL" id="KRX02610.1"/>
    </source>
</evidence>
<protein>
    <submittedName>
        <fullName evidence="2">Uncharacterized protein</fullName>
    </submittedName>
</protein>
<feature type="region of interest" description="Disordered" evidence="1">
    <location>
        <begin position="1"/>
        <end position="29"/>
    </location>
</feature>
<sequence length="146" mass="17396">MSQIKDINLQNNSRSFKQSNSIQVDKQQSTKQVQQILLQQQQTEKDSYRQKNQYSYQNSVYQKQLPKQYNFISNDSHNNINSRIQSNQPSHLGSNYSHQNYFSNEISEMMEDENEYLNGIEQNPSFVEKIQQKYLQNDSYQIPNQE</sequence>
<reference evidence="2 3" key="1">
    <citation type="journal article" date="2015" name="Sci. Rep.">
        <title>Genome of the facultative scuticociliatosis pathogen Pseudocohnilembus persalinus provides insight into its virulence through horizontal gene transfer.</title>
        <authorList>
            <person name="Xiong J."/>
            <person name="Wang G."/>
            <person name="Cheng J."/>
            <person name="Tian M."/>
            <person name="Pan X."/>
            <person name="Warren A."/>
            <person name="Jiang C."/>
            <person name="Yuan D."/>
            <person name="Miao W."/>
        </authorList>
    </citation>
    <scope>NUCLEOTIDE SEQUENCE [LARGE SCALE GENOMIC DNA]</scope>
    <source>
        <strain evidence="2">36N120E</strain>
    </source>
</reference>
<evidence type="ECO:0000256" key="1">
    <source>
        <dbReference type="SAM" id="MobiDB-lite"/>
    </source>
</evidence>
<organism evidence="2 3">
    <name type="scientific">Pseudocohnilembus persalinus</name>
    <name type="common">Ciliate</name>
    <dbReference type="NCBI Taxonomy" id="266149"/>
    <lineage>
        <taxon>Eukaryota</taxon>
        <taxon>Sar</taxon>
        <taxon>Alveolata</taxon>
        <taxon>Ciliophora</taxon>
        <taxon>Intramacronucleata</taxon>
        <taxon>Oligohymenophorea</taxon>
        <taxon>Scuticociliatia</taxon>
        <taxon>Philasterida</taxon>
        <taxon>Pseudocohnilembidae</taxon>
        <taxon>Pseudocohnilembus</taxon>
    </lineage>
</organism>
<keyword evidence="3" id="KW-1185">Reference proteome</keyword>